<dbReference type="AlphaFoldDB" id="A0AAN8ULA8"/>
<dbReference type="EMBL" id="JBAMMX010000024">
    <property type="protein sequence ID" value="KAK6916179.1"/>
    <property type="molecule type" value="Genomic_DNA"/>
</dbReference>
<organism evidence="2 3">
    <name type="scientific">Dillenia turbinata</name>
    <dbReference type="NCBI Taxonomy" id="194707"/>
    <lineage>
        <taxon>Eukaryota</taxon>
        <taxon>Viridiplantae</taxon>
        <taxon>Streptophyta</taxon>
        <taxon>Embryophyta</taxon>
        <taxon>Tracheophyta</taxon>
        <taxon>Spermatophyta</taxon>
        <taxon>Magnoliopsida</taxon>
        <taxon>eudicotyledons</taxon>
        <taxon>Gunneridae</taxon>
        <taxon>Pentapetalae</taxon>
        <taxon>Dilleniales</taxon>
        <taxon>Dilleniaceae</taxon>
        <taxon>Dillenia</taxon>
    </lineage>
</organism>
<keyword evidence="3" id="KW-1185">Reference proteome</keyword>
<comment type="caution">
    <text evidence="2">The sequence shown here is derived from an EMBL/GenBank/DDBJ whole genome shotgun (WGS) entry which is preliminary data.</text>
</comment>
<dbReference type="GO" id="GO:0005634">
    <property type="term" value="C:nucleus"/>
    <property type="evidence" value="ECO:0007669"/>
    <property type="project" value="InterPro"/>
</dbReference>
<sequence length="70" mass="8251">MQMIIERHRLHYSVKNNDQLDQPALDLQDKRQLRGEELKELSTEELKGLEQQVERGLSRVIVMKVFTFAA</sequence>
<proteinExistence type="predicted"/>
<evidence type="ECO:0000259" key="1">
    <source>
        <dbReference type="Pfam" id="PF01486"/>
    </source>
</evidence>
<evidence type="ECO:0000313" key="2">
    <source>
        <dbReference type="EMBL" id="KAK6916179.1"/>
    </source>
</evidence>
<dbReference type="Pfam" id="PF01486">
    <property type="entry name" value="K-box"/>
    <property type="match status" value="1"/>
</dbReference>
<accession>A0AAN8ULA8</accession>
<protein>
    <submittedName>
        <fullName evidence="2">Transcription factor, K-box</fullName>
    </submittedName>
</protein>
<dbReference type="GO" id="GO:0003700">
    <property type="term" value="F:DNA-binding transcription factor activity"/>
    <property type="evidence" value="ECO:0007669"/>
    <property type="project" value="InterPro"/>
</dbReference>
<reference evidence="2 3" key="1">
    <citation type="submission" date="2023-12" db="EMBL/GenBank/DDBJ databases">
        <title>A high-quality genome assembly for Dillenia turbinata (Dilleniales).</title>
        <authorList>
            <person name="Chanderbali A."/>
        </authorList>
    </citation>
    <scope>NUCLEOTIDE SEQUENCE [LARGE SCALE GENOMIC DNA]</scope>
    <source>
        <strain evidence="2">LSX21</strain>
        <tissue evidence="2">Leaf</tissue>
    </source>
</reference>
<name>A0AAN8ULA8_9MAGN</name>
<feature type="domain" description="K-box" evidence="1">
    <location>
        <begin position="26"/>
        <end position="60"/>
    </location>
</feature>
<gene>
    <name evidence="2" type="ORF">RJ641_019040</name>
</gene>
<evidence type="ECO:0000313" key="3">
    <source>
        <dbReference type="Proteomes" id="UP001370490"/>
    </source>
</evidence>
<dbReference type="InterPro" id="IPR002487">
    <property type="entry name" value="TF_Kbox"/>
</dbReference>
<dbReference type="Proteomes" id="UP001370490">
    <property type="component" value="Unassembled WGS sequence"/>
</dbReference>